<dbReference type="RefSeq" id="WP_146854600.1">
    <property type="nucleotide sequence ID" value="NZ_BAAAHR010000002.1"/>
</dbReference>
<dbReference type="PANTHER" id="PTHR43708">
    <property type="entry name" value="CONSERVED EXPRESSED OXIDOREDUCTASE (EUROFUNG)"/>
    <property type="match status" value="1"/>
</dbReference>
<accession>A0A7W3PHU5</accession>
<dbReference type="SUPFAM" id="SSF55347">
    <property type="entry name" value="Glyceraldehyde-3-phosphate dehydrogenase-like, C-terminal domain"/>
    <property type="match status" value="1"/>
</dbReference>
<evidence type="ECO:0000259" key="4">
    <source>
        <dbReference type="Pfam" id="PF01408"/>
    </source>
</evidence>
<reference evidence="6 8" key="1">
    <citation type="submission" date="2019-07" db="EMBL/GenBank/DDBJ databases">
        <title>Whole genome shotgun sequence of Frigoribacterium faeni NBRC 103066.</title>
        <authorList>
            <person name="Hosoyama A."/>
            <person name="Uohara A."/>
            <person name="Ohji S."/>
            <person name="Ichikawa N."/>
        </authorList>
    </citation>
    <scope>NUCLEOTIDE SEQUENCE [LARGE SCALE GENOMIC DNA]</scope>
    <source>
        <strain evidence="6 8">NBRC 103066</strain>
    </source>
</reference>
<dbReference type="Gene3D" id="3.40.50.720">
    <property type="entry name" value="NAD(P)-binding Rossmann-like Domain"/>
    <property type="match status" value="1"/>
</dbReference>
<dbReference type="OrthoDB" id="256869at2"/>
<comment type="caution">
    <text evidence="7">The sequence shown here is derived from an EMBL/GenBank/DDBJ whole genome shotgun (WGS) entry which is preliminary data.</text>
</comment>
<gene>
    <name evidence="7" type="ORF">FB463_000455</name>
    <name evidence="6" type="ORF">FFA01_15050</name>
</gene>
<dbReference type="Proteomes" id="UP000522688">
    <property type="component" value="Unassembled WGS sequence"/>
</dbReference>
<keyword evidence="3" id="KW-0520">NAD</keyword>
<dbReference type="GO" id="GO:0000166">
    <property type="term" value="F:nucleotide binding"/>
    <property type="evidence" value="ECO:0007669"/>
    <property type="project" value="InterPro"/>
</dbReference>
<dbReference type="InterPro" id="IPR000683">
    <property type="entry name" value="Gfo/Idh/MocA-like_OxRdtase_N"/>
</dbReference>
<dbReference type="InterPro" id="IPR055170">
    <property type="entry name" value="GFO_IDH_MocA-like_dom"/>
</dbReference>
<evidence type="ECO:0000313" key="9">
    <source>
        <dbReference type="Proteomes" id="UP000522688"/>
    </source>
</evidence>
<feature type="domain" description="Gfo/Idh/MocA-like oxidoreductase N-terminal" evidence="4">
    <location>
        <begin position="7"/>
        <end position="125"/>
    </location>
</feature>
<dbReference type="Pfam" id="PF22725">
    <property type="entry name" value="GFO_IDH_MocA_C3"/>
    <property type="match status" value="1"/>
</dbReference>
<dbReference type="InterPro" id="IPR036291">
    <property type="entry name" value="NAD(P)-bd_dom_sf"/>
</dbReference>
<dbReference type="Pfam" id="PF01408">
    <property type="entry name" value="GFO_IDH_MocA"/>
    <property type="match status" value="1"/>
</dbReference>
<comment type="similarity">
    <text evidence="1">Belongs to the Gfo/Idh/MocA family.</text>
</comment>
<dbReference type="AlphaFoldDB" id="A0A7W3PHU5"/>
<feature type="domain" description="GFO/IDH/MocA-like oxidoreductase" evidence="5">
    <location>
        <begin position="134"/>
        <end position="254"/>
    </location>
</feature>
<dbReference type="InterPro" id="IPR051317">
    <property type="entry name" value="Gfo/Idh/MocA_oxidoreduct"/>
</dbReference>
<organism evidence="7 9">
    <name type="scientific">Frigoribacterium faeni</name>
    <dbReference type="NCBI Taxonomy" id="145483"/>
    <lineage>
        <taxon>Bacteria</taxon>
        <taxon>Bacillati</taxon>
        <taxon>Actinomycetota</taxon>
        <taxon>Actinomycetes</taxon>
        <taxon>Micrococcales</taxon>
        <taxon>Microbacteriaceae</taxon>
        <taxon>Frigoribacterium</taxon>
    </lineage>
</organism>
<dbReference type="EMBL" id="BJUV01000012">
    <property type="protein sequence ID" value="GEK83196.1"/>
    <property type="molecule type" value="Genomic_DNA"/>
</dbReference>
<evidence type="ECO:0000256" key="1">
    <source>
        <dbReference type="ARBA" id="ARBA00010928"/>
    </source>
</evidence>
<name>A0A7W3PHU5_9MICO</name>
<dbReference type="Gene3D" id="3.30.360.10">
    <property type="entry name" value="Dihydrodipicolinate Reductase, domain 2"/>
    <property type="match status" value="1"/>
</dbReference>
<keyword evidence="8" id="KW-1185">Reference proteome</keyword>
<protein>
    <submittedName>
        <fullName evidence="6">Oxidoreductase</fullName>
    </submittedName>
    <submittedName>
        <fullName evidence="7">Putative dehydrogenase</fullName>
    </submittedName>
</protein>
<dbReference type="PANTHER" id="PTHR43708:SF5">
    <property type="entry name" value="CONSERVED EXPRESSED OXIDOREDUCTASE (EUROFUNG)-RELATED"/>
    <property type="match status" value="1"/>
</dbReference>
<evidence type="ECO:0000313" key="6">
    <source>
        <dbReference type="EMBL" id="GEK83196.1"/>
    </source>
</evidence>
<sequence>MTAPAPIRVGIVGYGLAGRVFHGALLAADPSYEVAAVVTRDADRAADAARRHPGAEVVASNADLAGMGLDLVVVATPNATHAEVAADALRAGSAVVVDKPLAPTAAVARELIELAASTGRPLTVYQNRRWDGDFLTAARVIADGALGDVHTFESRFEPWKTANRAGWKSSATVADGGGILFDLGPHLVDQALRLFGPVDDVQAEIATRRRGSAADDDVLLSLRHENGVRSRLWMSHVAAQPGPRLRVLGSTGAYVVSGLDPQEAQLAGGMPPTDEGYGLVDPARHGRLGIGDEARVEPTDRGRYPVFYERLAAALRGEGELPVDPRDAVAALEVIERARRSVR</sequence>
<dbReference type="SUPFAM" id="SSF51735">
    <property type="entry name" value="NAD(P)-binding Rossmann-fold domains"/>
    <property type="match status" value="1"/>
</dbReference>
<evidence type="ECO:0000256" key="2">
    <source>
        <dbReference type="ARBA" id="ARBA00023002"/>
    </source>
</evidence>
<evidence type="ECO:0000313" key="7">
    <source>
        <dbReference type="EMBL" id="MBA8812231.1"/>
    </source>
</evidence>
<evidence type="ECO:0000256" key="3">
    <source>
        <dbReference type="ARBA" id="ARBA00023027"/>
    </source>
</evidence>
<dbReference type="GO" id="GO:0016491">
    <property type="term" value="F:oxidoreductase activity"/>
    <property type="evidence" value="ECO:0007669"/>
    <property type="project" value="UniProtKB-KW"/>
</dbReference>
<dbReference type="EMBL" id="JACGWW010000001">
    <property type="protein sequence ID" value="MBA8812231.1"/>
    <property type="molecule type" value="Genomic_DNA"/>
</dbReference>
<dbReference type="Proteomes" id="UP000321154">
    <property type="component" value="Unassembled WGS sequence"/>
</dbReference>
<reference evidence="7 9" key="2">
    <citation type="submission" date="2020-07" db="EMBL/GenBank/DDBJ databases">
        <title>Sequencing the genomes of 1000 actinobacteria strains.</title>
        <authorList>
            <person name="Klenk H.-P."/>
        </authorList>
    </citation>
    <scope>NUCLEOTIDE SEQUENCE [LARGE SCALE GENOMIC DNA]</scope>
    <source>
        <strain evidence="7 9">DSM 10309</strain>
    </source>
</reference>
<evidence type="ECO:0000313" key="8">
    <source>
        <dbReference type="Proteomes" id="UP000321154"/>
    </source>
</evidence>
<keyword evidence="2" id="KW-0560">Oxidoreductase</keyword>
<evidence type="ECO:0000259" key="5">
    <source>
        <dbReference type="Pfam" id="PF22725"/>
    </source>
</evidence>
<proteinExistence type="inferred from homology"/>